<sequence length="242" mass="25481">MSDSIVAEARGGVLTVVLQREERGNALDAQSVEALHAALAEAARPEIRLLVLRGAGRSFCTGFDLAGLETQSDGDLLLRFTRIELLLQAIRHAPVPSLALAHGRAFGAGADLFAACTWRVAAPGTRFAFPGARFGLVLGTRRLAAIIGTAAALELTACGRILEAADAVRFGLATQLAPAEDWPALISGLVGELAATDRETVLALRHAAQADTRMEDLADLVRSAARPGLRERILAYASARRG</sequence>
<dbReference type="PANTHER" id="PTHR43802">
    <property type="entry name" value="ENOYL-COA HYDRATASE"/>
    <property type="match status" value="1"/>
</dbReference>
<evidence type="ECO:0000313" key="2">
    <source>
        <dbReference type="EMBL" id="MCW3473299.1"/>
    </source>
</evidence>
<dbReference type="AlphaFoldDB" id="A0AA42CD58"/>
<dbReference type="Pfam" id="PF00378">
    <property type="entry name" value="ECH_1"/>
    <property type="match status" value="1"/>
</dbReference>
<dbReference type="SUPFAM" id="SSF52096">
    <property type="entry name" value="ClpP/crotonase"/>
    <property type="match status" value="1"/>
</dbReference>
<protein>
    <submittedName>
        <fullName evidence="2">Enoyl-CoA hydratase/isomerase family protein</fullName>
    </submittedName>
</protein>
<proteinExistence type="inferred from homology"/>
<dbReference type="Proteomes" id="UP001165679">
    <property type="component" value="Unassembled WGS sequence"/>
</dbReference>
<dbReference type="InterPro" id="IPR001753">
    <property type="entry name" value="Enoyl-CoA_hydra/iso"/>
</dbReference>
<reference evidence="2" key="1">
    <citation type="submission" date="2022-09" db="EMBL/GenBank/DDBJ databases">
        <title>Rhodovastum sp. nov. RN2-1 isolated from soil in Seongnam, South Korea.</title>
        <authorList>
            <person name="Le N.T."/>
        </authorList>
    </citation>
    <scope>NUCLEOTIDE SEQUENCE</scope>
    <source>
        <strain evidence="2">RN2-1</strain>
    </source>
</reference>
<dbReference type="EMBL" id="JAPDNT010000001">
    <property type="protein sequence ID" value="MCW3473299.1"/>
    <property type="molecule type" value="Genomic_DNA"/>
</dbReference>
<name>A0AA42CD58_9PROT</name>
<comment type="caution">
    <text evidence="2">The sequence shown here is derived from an EMBL/GenBank/DDBJ whole genome shotgun (WGS) entry which is preliminary data.</text>
</comment>
<organism evidence="2 3">
    <name type="scientific">Limobrevibacterium gyesilva</name>
    <dbReference type="NCBI Taxonomy" id="2991712"/>
    <lineage>
        <taxon>Bacteria</taxon>
        <taxon>Pseudomonadati</taxon>
        <taxon>Pseudomonadota</taxon>
        <taxon>Alphaproteobacteria</taxon>
        <taxon>Acetobacterales</taxon>
        <taxon>Acetobacteraceae</taxon>
        <taxon>Limobrevibacterium</taxon>
    </lineage>
</organism>
<accession>A0AA42CD58</accession>
<evidence type="ECO:0000256" key="1">
    <source>
        <dbReference type="ARBA" id="ARBA00005254"/>
    </source>
</evidence>
<keyword evidence="3" id="KW-1185">Reference proteome</keyword>
<dbReference type="GO" id="GO:0003824">
    <property type="term" value="F:catalytic activity"/>
    <property type="evidence" value="ECO:0007669"/>
    <property type="project" value="UniProtKB-ARBA"/>
</dbReference>
<comment type="similarity">
    <text evidence="1">Belongs to the enoyl-CoA hydratase/isomerase family.</text>
</comment>
<dbReference type="InterPro" id="IPR029045">
    <property type="entry name" value="ClpP/crotonase-like_dom_sf"/>
</dbReference>
<dbReference type="RefSeq" id="WP_264711876.1">
    <property type="nucleotide sequence ID" value="NZ_JAPDNT010000001.1"/>
</dbReference>
<reference evidence="2" key="2">
    <citation type="submission" date="2022-10" db="EMBL/GenBank/DDBJ databases">
        <authorList>
            <person name="Trinh H.N."/>
        </authorList>
    </citation>
    <scope>NUCLEOTIDE SEQUENCE</scope>
    <source>
        <strain evidence="2">RN2-1</strain>
    </source>
</reference>
<dbReference type="Gene3D" id="3.90.226.10">
    <property type="entry name" value="2-enoyl-CoA Hydratase, Chain A, domain 1"/>
    <property type="match status" value="1"/>
</dbReference>
<dbReference type="CDD" id="cd06558">
    <property type="entry name" value="crotonase-like"/>
    <property type="match status" value="1"/>
</dbReference>
<evidence type="ECO:0000313" key="3">
    <source>
        <dbReference type="Proteomes" id="UP001165679"/>
    </source>
</evidence>
<gene>
    <name evidence="2" type="ORF">OL599_01785</name>
</gene>
<dbReference type="PANTHER" id="PTHR43802:SF1">
    <property type="entry name" value="IP11341P-RELATED"/>
    <property type="match status" value="1"/>
</dbReference>